<dbReference type="Pfam" id="PF14082">
    <property type="entry name" value="SduA_C"/>
    <property type="match status" value="1"/>
</dbReference>
<gene>
    <name evidence="2" type="ORF">ACFPFM_24185</name>
</gene>
<evidence type="ECO:0000259" key="1">
    <source>
        <dbReference type="Pfam" id="PF14082"/>
    </source>
</evidence>
<organism evidence="2 3">
    <name type="scientific">Saccharothrix xinjiangensis</name>
    <dbReference type="NCBI Taxonomy" id="204798"/>
    <lineage>
        <taxon>Bacteria</taxon>
        <taxon>Bacillati</taxon>
        <taxon>Actinomycetota</taxon>
        <taxon>Actinomycetes</taxon>
        <taxon>Pseudonocardiales</taxon>
        <taxon>Pseudonocardiaceae</taxon>
        <taxon>Saccharothrix</taxon>
    </lineage>
</organism>
<proteinExistence type="predicted"/>
<evidence type="ECO:0000313" key="3">
    <source>
        <dbReference type="Proteomes" id="UP001595833"/>
    </source>
</evidence>
<comment type="caution">
    <text evidence="2">The sequence shown here is derived from an EMBL/GenBank/DDBJ whole genome shotgun (WGS) entry which is preliminary data.</text>
</comment>
<reference evidence="3" key="1">
    <citation type="journal article" date="2019" name="Int. J. Syst. Evol. Microbiol.">
        <title>The Global Catalogue of Microorganisms (GCM) 10K type strain sequencing project: providing services to taxonomists for standard genome sequencing and annotation.</title>
        <authorList>
            <consortium name="The Broad Institute Genomics Platform"/>
            <consortium name="The Broad Institute Genome Sequencing Center for Infectious Disease"/>
            <person name="Wu L."/>
            <person name="Ma J."/>
        </authorList>
    </citation>
    <scope>NUCLEOTIDE SEQUENCE [LARGE SCALE GENOMIC DNA]</scope>
    <source>
        <strain evidence="3">KCTC 12848</strain>
    </source>
</reference>
<dbReference type="InterPro" id="IPR025359">
    <property type="entry name" value="SduA_C"/>
</dbReference>
<name>A0ABV9Y8B4_9PSEU</name>
<dbReference type="EMBL" id="JBHSJB010000023">
    <property type="protein sequence ID" value="MFC5056831.1"/>
    <property type="molecule type" value="Genomic_DNA"/>
</dbReference>
<sequence>MALRSDYTLKSLLLSLHELASPEIAQHFMDALDLMGAQSPYKGGKRLVELLEFIAREAHQSGDSASEEGAQDAIAYMTGRLLETDLSAKHDLYSSSGQLSDVHSMQTSLSALRAFIGQEIEQLLINDPNATAADIRAYYEREGGRALRFVRARRAGHYGAFRVRSEIAAWLIDVMVDRVEFHIDEGVNPQVDALLAAPGADLLIAAAQLQIRHGQLDELQAAVENPFTKESGFQRLMERASWLFGGEYVGVSSVRRLTPRTEVDLALLRPDGVLHIVELKKANVRSVKLHRGVPITSDDVNRAAAQVANYLRAFDEDRTGILERHGIEARRASGTVVIGHPMYDVDFTEQQVDEVLRSHNADRSRIEIVTYKQLIDRARRALDISPVTKPSEGTGGDDQDR</sequence>
<dbReference type="Proteomes" id="UP001595833">
    <property type="component" value="Unassembled WGS sequence"/>
</dbReference>
<evidence type="ECO:0000313" key="2">
    <source>
        <dbReference type="EMBL" id="MFC5056831.1"/>
    </source>
</evidence>
<dbReference type="RefSeq" id="WP_344034571.1">
    <property type="nucleotide sequence ID" value="NZ_BAAAKE010000001.1"/>
</dbReference>
<feature type="domain" description="Shedu protein SduA C-terminal" evidence="1">
    <location>
        <begin position="229"/>
        <end position="375"/>
    </location>
</feature>
<protein>
    <submittedName>
        <fullName evidence="2">Shedu anti-phage system protein SduA domain-containing protein</fullName>
    </submittedName>
</protein>
<keyword evidence="3" id="KW-1185">Reference proteome</keyword>
<accession>A0ABV9Y8B4</accession>